<dbReference type="RefSeq" id="WP_063383147.1">
    <property type="nucleotide sequence ID" value="NZ_AUXX01000067.1"/>
</dbReference>
<comment type="caution">
    <text evidence="1">The sequence shown here is derived from an EMBL/GenBank/DDBJ whole genome shotgun (WGS) entry which is preliminary data.</text>
</comment>
<protein>
    <submittedName>
        <fullName evidence="1">Uncharacterized protein</fullName>
    </submittedName>
</protein>
<gene>
    <name evidence="1" type="ORF">N478_08495</name>
</gene>
<evidence type="ECO:0000313" key="2">
    <source>
        <dbReference type="Proteomes" id="UP000076661"/>
    </source>
</evidence>
<reference evidence="1 2" key="1">
    <citation type="submission" date="2013-07" db="EMBL/GenBank/DDBJ databases">
        <title>Comparative Genomic and Metabolomic Analysis of Twelve Strains of Pseudoalteromonas luteoviolacea.</title>
        <authorList>
            <person name="Vynne N.G."/>
            <person name="Mansson M."/>
            <person name="Gram L."/>
        </authorList>
    </citation>
    <scope>NUCLEOTIDE SEQUENCE [LARGE SCALE GENOMIC DNA]</scope>
    <source>
        <strain evidence="1 2">S4060-1</strain>
    </source>
</reference>
<accession>A0A167IND1</accession>
<organism evidence="1 2">
    <name type="scientific">Pseudoalteromonas luteoviolacea S4060-1</name>
    <dbReference type="NCBI Taxonomy" id="1365257"/>
    <lineage>
        <taxon>Bacteria</taxon>
        <taxon>Pseudomonadati</taxon>
        <taxon>Pseudomonadota</taxon>
        <taxon>Gammaproteobacteria</taxon>
        <taxon>Alteromonadales</taxon>
        <taxon>Pseudoalteromonadaceae</taxon>
        <taxon>Pseudoalteromonas</taxon>
    </lineage>
</organism>
<dbReference type="Proteomes" id="UP000076661">
    <property type="component" value="Unassembled WGS sequence"/>
</dbReference>
<sequence length="163" mass="18397">MANYQKAFQYAFNLESTDPNEILIGLKSLALWQTLSVHGFSHEEISALCEDLYMFELWQVLKGAKIYDQKTAGLLLLVASKGLLGELLAEMQCYLGIKQSREMCDKTIGHINRMSASKLQQWLFASVAYFELVRQKQALIKVKTGIEHTEKGEIIPNIGILSV</sequence>
<dbReference type="AlphaFoldDB" id="A0A167IND1"/>
<dbReference type="PATRIC" id="fig|1365257.3.peg.5117"/>
<dbReference type="EMBL" id="AUXX01000067">
    <property type="protein sequence ID" value="KZN59748.1"/>
    <property type="molecule type" value="Genomic_DNA"/>
</dbReference>
<name>A0A167IND1_9GAMM</name>
<evidence type="ECO:0000313" key="1">
    <source>
        <dbReference type="EMBL" id="KZN59748.1"/>
    </source>
</evidence>
<proteinExistence type="predicted"/>